<name>A0A0E0MAH2_ORYPU</name>
<evidence type="ECO:0000313" key="3">
    <source>
        <dbReference type="Proteomes" id="UP000026962"/>
    </source>
</evidence>
<reference evidence="2" key="2">
    <citation type="submission" date="2018-05" db="EMBL/GenBank/DDBJ databases">
        <title>OpunRS2 (Oryza punctata Reference Sequence Version 2).</title>
        <authorList>
            <person name="Zhang J."/>
            <person name="Kudrna D."/>
            <person name="Lee S."/>
            <person name="Talag J."/>
            <person name="Welchert J."/>
            <person name="Wing R.A."/>
        </authorList>
    </citation>
    <scope>NUCLEOTIDE SEQUENCE [LARGE SCALE GENOMIC DNA]</scope>
</reference>
<feature type="compositionally biased region" description="Basic residues" evidence="1">
    <location>
        <begin position="13"/>
        <end position="22"/>
    </location>
</feature>
<feature type="region of interest" description="Disordered" evidence="1">
    <location>
        <begin position="52"/>
        <end position="116"/>
    </location>
</feature>
<evidence type="ECO:0000256" key="1">
    <source>
        <dbReference type="SAM" id="MobiDB-lite"/>
    </source>
</evidence>
<organism evidence="2">
    <name type="scientific">Oryza punctata</name>
    <name type="common">Red rice</name>
    <dbReference type="NCBI Taxonomy" id="4537"/>
    <lineage>
        <taxon>Eukaryota</taxon>
        <taxon>Viridiplantae</taxon>
        <taxon>Streptophyta</taxon>
        <taxon>Embryophyta</taxon>
        <taxon>Tracheophyta</taxon>
        <taxon>Spermatophyta</taxon>
        <taxon>Magnoliopsida</taxon>
        <taxon>Liliopsida</taxon>
        <taxon>Poales</taxon>
        <taxon>Poaceae</taxon>
        <taxon>BOP clade</taxon>
        <taxon>Oryzoideae</taxon>
        <taxon>Oryzeae</taxon>
        <taxon>Oryzinae</taxon>
        <taxon>Oryza</taxon>
    </lineage>
</organism>
<dbReference type="HOGENOM" id="CLU_1910053_0_0_1"/>
<sequence length="133" mass="14303">MRKAREEAATLAGRRKRSRGHALSRGDGSILDAMAPSKPLLPDFVAAVLSKTKTKSKNKAKPDTSGSNPCPGIQFTTEQNFPVSERSMAGPSYSVEKTITPVKPPASSPLLPAHNARGCFKKDKTMPLWIDGE</sequence>
<dbReference type="Gramene" id="OPUNC10G16210.2">
    <property type="protein sequence ID" value="OPUNC10G16210.2"/>
    <property type="gene ID" value="OPUNC10G16210"/>
</dbReference>
<feature type="region of interest" description="Disordered" evidence="1">
    <location>
        <begin position="1"/>
        <end position="30"/>
    </location>
</feature>
<feature type="compositionally biased region" description="Polar residues" evidence="1">
    <location>
        <begin position="64"/>
        <end position="82"/>
    </location>
</feature>
<keyword evidence="3" id="KW-1185">Reference proteome</keyword>
<protein>
    <submittedName>
        <fullName evidence="2">Uncharacterized protein</fullName>
    </submittedName>
</protein>
<dbReference type="AlphaFoldDB" id="A0A0E0MAH2"/>
<dbReference type="EnsemblPlants" id="OPUNC10G16210.2">
    <property type="protein sequence ID" value="OPUNC10G16210.2"/>
    <property type="gene ID" value="OPUNC10G16210"/>
</dbReference>
<dbReference type="Proteomes" id="UP000026962">
    <property type="component" value="Chromosome 10"/>
</dbReference>
<evidence type="ECO:0000313" key="2">
    <source>
        <dbReference type="EnsemblPlants" id="OPUNC10G16210.2"/>
    </source>
</evidence>
<accession>A0A0E0MAH2</accession>
<proteinExistence type="predicted"/>
<reference evidence="2" key="1">
    <citation type="submission" date="2015-04" db="UniProtKB">
        <authorList>
            <consortium name="EnsemblPlants"/>
        </authorList>
    </citation>
    <scope>IDENTIFICATION</scope>
</reference>